<evidence type="ECO:0000256" key="7">
    <source>
        <dbReference type="ARBA" id="ARBA00022676"/>
    </source>
</evidence>
<evidence type="ECO:0000256" key="11">
    <source>
        <dbReference type="HAMAP-Rule" id="MF_00392"/>
    </source>
</evidence>
<comment type="caution">
    <text evidence="12">The sequence shown here is derived from an EMBL/GenBank/DDBJ whole genome shotgun (WGS) entry which is preliminary data.</text>
</comment>
<keyword evidence="7 11" id="KW-0328">Glycosyltransferase</keyword>
<sequence>MANLRIALVAGEASGDILGAGLMRALKAQHPAVEFMGVGGPLMQAEGLVSYFPMERLSVMGLVEVLGRLRELLARRKLLIQTLIEEKPDVFIGIDAPDFTLTIELKLRQAGIKTVHYVSPSVWAWRQKRVLKIREGCDLMLTLLPFEARFYEEKGVPVRFVGHTLADTIPLEADRAAARAELGLAAGPLVALMPGSRGGEVGRLASVFFDAAERLQALKPGVRFVLPCASPQRRAQIETLLEGRNLPLTLLDGQSHLALAACDAVLIASGTATLEALLYKRPMVVAYRLAPLTFWILKRMVKSPYISLPNLLAQRLLVPELLQDDATPEALAKTLLPLIDGGEEQTRGFDDIHRTLRRDASNQAADAVLTLIGKKQDAL</sequence>
<protein>
    <recommendedName>
        <fullName evidence="4 11">Lipid-A-disaccharide synthase</fullName>
        <ecNumber evidence="3 11">2.4.1.182</ecNumber>
    </recommendedName>
</protein>
<comment type="pathway">
    <text evidence="11">Bacterial outer membrane biogenesis; LPS lipid A biosynthesis.</text>
</comment>
<dbReference type="HAMAP" id="MF_00392">
    <property type="entry name" value="LpxB"/>
    <property type="match status" value="1"/>
</dbReference>
<accession>A0ABS6P159</accession>
<evidence type="ECO:0000313" key="12">
    <source>
        <dbReference type="EMBL" id="MBV4454209.1"/>
    </source>
</evidence>
<keyword evidence="9 11" id="KW-0443">Lipid metabolism</keyword>
<keyword evidence="5 11" id="KW-0444">Lipid biosynthesis</keyword>
<name>A0ABS6P159_9PSED</name>
<gene>
    <name evidence="11 12" type="primary">lpxB</name>
    <name evidence="12" type="ORF">KVG91_16585</name>
</gene>
<dbReference type="CDD" id="cd01635">
    <property type="entry name" value="Glycosyltransferase_GTB-type"/>
    <property type="match status" value="1"/>
</dbReference>
<comment type="similarity">
    <text evidence="2 11">Belongs to the LpxB family.</text>
</comment>
<evidence type="ECO:0000256" key="3">
    <source>
        <dbReference type="ARBA" id="ARBA00012687"/>
    </source>
</evidence>
<dbReference type="PANTHER" id="PTHR30372:SF4">
    <property type="entry name" value="LIPID-A-DISACCHARIDE SYNTHASE, MITOCHONDRIAL-RELATED"/>
    <property type="match status" value="1"/>
</dbReference>
<proteinExistence type="inferred from homology"/>
<organism evidence="12 13">
    <name type="scientific">Pseudomonas azadiae</name>
    <dbReference type="NCBI Taxonomy" id="2843612"/>
    <lineage>
        <taxon>Bacteria</taxon>
        <taxon>Pseudomonadati</taxon>
        <taxon>Pseudomonadota</taxon>
        <taxon>Gammaproteobacteria</taxon>
        <taxon>Pseudomonadales</taxon>
        <taxon>Pseudomonadaceae</taxon>
        <taxon>Pseudomonas</taxon>
    </lineage>
</organism>
<evidence type="ECO:0000256" key="10">
    <source>
        <dbReference type="ARBA" id="ARBA00048975"/>
    </source>
</evidence>
<dbReference type="Gene3D" id="3.40.50.2000">
    <property type="entry name" value="Glycogen Phosphorylase B"/>
    <property type="match status" value="1"/>
</dbReference>
<comment type="catalytic activity">
    <reaction evidence="10 11">
        <text>a lipid X + a UDP-2-N,3-O-bis[(3R)-3-hydroxyacyl]-alpha-D-glucosamine = a lipid A disaccharide + UDP + H(+)</text>
        <dbReference type="Rhea" id="RHEA:67828"/>
        <dbReference type="ChEBI" id="CHEBI:15378"/>
        <dbReference type="ChEBI" id="CHEBI:58223"/>
        <dbReference type="ChEBI" id="CHEBI:137748"/>
        <dbReference type="ChEBI" id="CHEBI:176338"/>
        <dbReference type="ChEBI" id="CHEBI:176343"/>
        <dbReference type="EC" id="2.4.1.182"/>
    </reaction>
</comment>
<evidence type="ECO:0000256" key="4">
    <source>
        <dbReference type="ARBA" id="ARBA00020902"/>
    </source>
</evidence>
<evidence type="ECO:0000256" key="2">
    <source>
        <dbReference type="ARBA" id="ARBA00007868"/>
    </source>
</evidence>
<dbReference type="InterPro" id="IPR003835">
    <property type="entry name" value="Glyco_trans_19"/>
</dbReference>
<evidence type="ECO:0000256" key="9">
    <source>
        <dbReference type="ARBA" id="ARBA00023098"/>
    </source>
</evidence>
<keyword evidence="6 11" id="KW-0441">Lipid A biosynthesis</keyword>
<evidence type="ECO:0000256" key="8">
    <source>
        <dbReference type="ARBA" id="ARBA00022679"/>
    </source>
</evidence>
<evidence type="ECO:0000256" key="6">
    <source>
        <dbReference type="ARBA" id="ARBA00022556"/>
    </source>
</evidence>
<evidence type="ECO:0000256" key="5">
    <source>
        <dbReference type="ARBA" id="ARBA00022516"/>
    </source>
</evidence>
<evidence type="ECO:0000256" key="1">
    <source>
        <dbReference type="ARBA" id="ARBA00002056"/>
    </source>
</evidence>
<keyword evidence="13" id="KW-1185">Reference proteome</keyword>
<dbReference type="SUPFAM" id="SSF53756">
    <property type="entry name" value="UDP-Glycosyltransferase/glycogen phosphorylase"/>
    <property type="match status" value="1"/>
</dbReference>
<dbReference type="Pfam" id="PF02684">
    <property type="entry name" value="LpxB"/>
    <property type="match status" value="1"/>
</dbReference>
<comment type="function">
    <text evidence="1 11">Condensation of UDP-2,3-diacylglucosamine and 2,3-diacylglucosamine-1-phosphate to form lipid A disaccharide, a precursor of lipid A, a phosphorylated glycolipid that anchors the lipopolysaccharide to the outer membrane of the cell.</text>
</comment>
<dbReference type="Proteomes" id="UP001048976">
    <property type="component" value="Unassembled WGS sequence"/>
</dbReference>
<evidence type="ECO:0000313" key="13">
    <source>
        <dbReference type="Proteomes" id="UP001048976"/>
    </source>
</evidence>
<dbReference type="GO" id="GO:0008915">
    <property type="term" value="F:lipid-A-disaccharide synthase activity"/>
    <property type="evidence" value="ECO:0007669"/>
    <property type="project" value="UniProtKB-EC"/>
</dbReference>
<reference evidence="12" key="1">
    <citation type="submission" date="2021-06" db="EMBL/GenBank/DDBJ databases">
        <title>Updating the genus Pseudomonas: Description of 43 new species and partition of the Pseudomonas putida group.</title>
        <authorList>
            <person name="Girard L."/>
            <person name="Lood C."/>
            <person name="Vandamme P."/>
            <person name="Rokni-Zadeh H."/>
            <person name="Van Noort V."/>
            <person name="Hofte M."/>
            <person name="Lavigne R."/>
            <person name="De Mot R."/>
        </authorList>
    </citation>
    <scope>NUCLEOTIDE SEQUENCE</scope>
    <source>
        <strain evidence="12">SWRI103</strain>
    </source>
</reference>
<keyword evidence="8 11" id="KW-0808">Transferase</keyword>
<dbReference type="PANTHER" id="PTHR30372">
    <property type="entry name" value="LIPID-A-DISACCHARIDE SYNTHASE"/>
    <property type="match status" value="1"/>
</dbReference>
<dbReference type="RefSeq" id="WP_169375599.1">
    <property type="nucleotide sequence ID" value="NZ_JAHSTY010000002.1"/>
</dbReference>
<dbReference type="NCBIfam" id="TIGR00215">
    <property type="entry name" value="lpxB"/>
    <property type="match status" value="1"/>
</dbReference>
<dbReference type="EMBL" id="JAHSTY010000002">
    <property type="protein sequence ID" value="MBV4454209.1"/>
    <property type="molecule type" value="Genomic_DNA"/>
</dbReference>
<dbReference type="EC" id="2.4.1.182" evidence="3 11"/>